<dbReference type="CDD" id="cd00085">
    <property type="entry name" value="HNHc"/>
    <property type="match status" value="1"/>
</dbReference>
<evidence type="ECO:0000259" key="1">
    <source>
        <dbReference type="SMART" id="SM00507"/>
    </source>
</evidence>
<reference evidence="2 3" key="1">
    <citation type="journal article" date="2016" name="Biochim. Biophys. Acta">
        <title>Characterization of red-shifted phycobilisomes isolated from the chlorophyll f-containing cyanobacterium Halomicronema hongdechloris.</title>
        <authorList>
            <person name="Li Y."/>
            <person name="Lin Y."/>
            <person name="Garvey C.J."/>
            <person name="Birch D."/>
            <person name="Corkery R.W."/>
            <person name="Loughlin P.C."/>
            <person name="Scheer H."/>
            <person name="Willows R.D."/>
            <person name="Chen M."/>
        </authorList>
    </citation>
    <scope>NUCLEOTIDE SEQUENCE [LARGE SCALE GENOMIC DNA]</scope>
    <source>
        <strain evidence="2 3">C2206</strain>
    </source>
</reference>
<dbReference type="EMBL" id="CP021983">
    <property type="protein sequence ID" value="ASC74106.1"/>
    <property type="molecule type" value="Genomic_DNA"/>
</dbReference>
<dbReference type="STRING" id="1641165.XM38_00800"/>
<feature type="domain" description="HNH nuclease" evidence="1">
    <location>
        <begin position="6"/>
        <end position="61"/>
    </location>
</feature>
<dbReference type="Gene3D" id="1.10.30.50">
    <property type="match status" value="1"/>
</dbReference>
<dbReference type="GO" id="GO:0003676">
    <property type="term" value="F:nucleic acid binding"/>
    <property type="evidence" value="ECO:0007669"/>
    <property type="project" value="InterPro"/>
</dbReference>
<dbReference type="InterPro" id="IPR003615">
    <property type="entry name" value="HNH_nuc"/>
</dbReference>
<gene>
    <name evidence="2" type="ORF">XM38_050810</name>
</gene>
<dbReference type="InterPro" id="IPR052892">
    <property type="entry name" value="NA-targeting_endonuclease"/>
</dbReference>
<dbReference type="AlphaFoldDB" id="A0A1Z3HUZ8"/>
<dbReference type="OrthoDB" id="514018at2"/>
<name>A0A1Z3HUZ8_9CYAN</name>
<protein>
    <recommendedName>
        <fullName evidence="1">HNH nuclease domain-containing protein</fullName>
    </recommendedName>
</protein>
<dbReference type="Pfam" id="PF01844">
    <property type="entry name" value="HNH"/>
    <property type="match status" value="1"/>
</dbReference>
<sequence>MTIRPGMRQQVQQRASYLCEYCHSPEDASAARFAVDHILPRSLGGPDQLDNLALACQRCNSYRYNFTTGIDPETDETVPLFNPREQIWADHFRWSSDGLRIIGTTPCGRATCHRLDLNDDFHNEGSILKARRLWIKGGWHPPEHDPREEGT</sequence>
<dbReference type="PANTHER" id="PTHR33877">
    <property type="entry name" value="SLL1193 PROTEIN"/>
    <property type="match status" value="1"/>
</dbReference>
<evidence type="ECO:0000313" key="2">
    <source>
        <dbReference type="EMBL" id="ASC74106.1"/>
    </source>
</evidence>
<evidence type="ECO:0000313" key="3">
    <source>
        <dbReference type="Proteomes" id="UP000191901"/>
    </source>
</evidence>
<dbReference type="RefSeq" id="WP_088431346.1">
    <property type="nucleotide sequence ID" value="NZ_CP021983.2"/>
</dbReference>
<proteinExistence type="predicted"/>
<dbReference type="SMART" id="SM00507">
    <property type="entry name" value="HNHc"/>
    <property type="match status" value="1"/>
</dbReference>
<accession>A0A1Z3HUZ8</accession>
<dbReference type="Proteomes" id="UP000191901">
    <property type="component" value="Chromosome"/>
</dbReference>
<dbReference type="GO" id="GO:0008270">
    <property type="term" value="F:zinc ion binding"/>
    <property type="evidence" value="ECO:0007669"/>
    <property type="project" value="InterPro"/>
</dbReference>
<keyword evidence="3" id="KW-1185">Reference proteome</keyword>
<dbReference type="KEGG" id="hhg:XM38_050810"/>
<dbReference type="InterPro" id="IPR002711">
    <property type="entry name" value="HNH"/>
</dbReference>
<dbReference type="GO" id="GO:0004519">
    <property type="term" value="F:endonuclease activity"/>
    <property type="evidence" value="ECO:0007669"/>
    <property type="project" value="InterPro"/>
</dbReference>
<organism evidence="2 3">
    <name type="scientific">Halomicronema hongdechloris C2206</name>
    <dbReference type="NCBI Taxonomy" id="1641165"/>
    <lineage>
        <taxon>Bacteria</taxon>
        <taxon>Bacillati</taxon>
        <taxon>Cyanobacteriota</taxon>
        <taxon>Cyanophyceae</taxon>
        <taxon>Nodosilineales</taxon>
        <taxon>Nodosilineaceae</taxon>
        <taxon>Halomicronema</taxon>
    </lineage>
</organism>
<dbReference type="PANTHER" id="PTHR33877:SF1">
    <property type="entry name" value="TYPE IV METHYL-DIRECTED RESTRICTION ENZYME ECOKMCRA"/>
    <property type="match status" value="1"/>
</dbReference>